<dbReference type="PANTHER" id="PTHR37984">
    <property type="entry name" value="PROTEIN CBG26694"/>
    <property type="match status" value="1"/>
</dbReference>
<evidence type="ECO:0000313" key="4">
    <source>
        <dbReference type="EMBL" id="KAK6325431.1"/>
    </source>
</evidence>
<dbReference type="GO" id="GO:0015074">
    <property type="term" value="P:DNA integration"/>
    <property type="evidence" value="ECO:0007669"/>
    <property type="project" value="InterPro"/>
</dbReference>
<evidence type="ECO:0008006" key="6">
    <source>
        <dbReference type="Google" id="ProtNLM"/>
    </source>
</evidence>
<dbReference type="InterPro" id="IPR013783">
    <property type="entry name" value="Ig-like_fold"/>
</dbReference>
<feature type="compositionally biased region" description="Basic and acidic residues" evidence="1">
    <location>
        <begin position="533"/>
        <end position="542"/>
    </location>
</feature>
<dbReference type="PROSITE" id="PS50994">
    <property type="entry name" value="INTEGRASE"/>
    <property type="match status" value="1"/>
</dbReference>
<reference evidence="4 5" key="1">
    <citation type="submission" date="2021-04" db="EMBL/GenBank/DDBJ databases">
        <authorList>
            <person name="De Guttry C."/>
            <person name="Zahm M."/>
            <person name="Klopp C."/>
            <person name="Cabau C."/>
            <person name="Louis A."/>
            <person name="Berthelot C."/>
            <person name="Parey E."/>
            <person name="Roest Crollius H."/>
            <person name="Montfort J."/>
            <person name="Robinson-Rechavi M."/>
            <person name="Bucao C."/>
            <person name="Bouchez O."/>
            <person name="Gislard M."/>
            <person name="Lluch J."/>
            <person name="Milhes M."/>
            <person name="Lampietro C."/>
            <person name="Lopez Roques C."/>
            <person name="Donnadieu C."/>
            <person name="Braasch I."/>
            <person name="Desvignes T."/>
            <person name="Postlethwait J."/>
            <person name="Bobe J."/>
            <person name="Wedekind C."/>
            <person name="Guiguen Y."/>
        </authorList>
    </citation>
    <scope>NUCLEOTIDE SEQUENCE [LARGE SCALE GENOMIC DNA]</scope>
    <source>
        <strain evidence="4">Cs_M1</strain>
        <tissue evidence="4">Blood</tissue>
    </source>
</reference>
<keyword evidence="5" id="KW-1185">Reference proteome</keyword>
<dbReference type="PROSITE" id="PS50835">
    <property type="entry name" value="IG_LIKE"/>
    <property type="match status" value="1"/>
</dbReference>
<evidence type="ECO:0000259" key="3">
    <source>
        <dbReference type="PROSITE" id="PS50994"/>
    </source>
</evidence>
<gene>
    <name evidence="4" type="ORF">J4Q44_G00047730</name>
</gene>
<feature type="domain" description="Ig-like" evidence="2">
    <location>
        <begin position="357"/>
        <end position="434"/>
    </location>
</feature>
<dbReference type="Pfam" id="PF00665">
    <property type="entry name" value="rve"/>
    <property type="match status" value="1"/>
</dbReference>
<evidence type="ECO:0000256" key="1">
    <source>
        <dbReference type="SAM" id="MobiDB-lite"/>
    </source>
</evidence>
<dbReference type="InterPro" id="IPR036397">
    <property type="entry name" value="RNaseH_sf"/>
</dbReference>
<sequence length="614" mass="67557">MSHELPMRPWQIVSLDLFQHSGKDFLLVVDHYSDFWEIDLLPDLSAETTIKRCKAQFARYGQPDRVISDNGPQFSGCEFRKFAAEWEFEHVTSSPRHPKANGKAESAVKIAKNLCKKALREGKDAWKAILQWRNTPTEGMDSSPAQRLMARRLKAALPVASTFLEPCVVTDVLVKLRHRRQVSKFIYDKSAKYLPEVRVGETVRMKPLPGDRTGLWRLGSCVQKVAPRSYLVEVNESLYRRNRVDLRIDEPASTQNSDDDLYHKVGGVLVLKPDKSTVPDPITSILWKHGKNKVAEWDKDFGLEIYAAFKGRTALDLTTGELRISGLTKTDSGVYSVEFNGKLLDKKYKLFVIKAVPKPTITSSCNSNKTTCTLTCEGNTTDAEPVTYSWKVGEGEWKVLDKQMNVFKNNTGKSTNSYKYFCKMKNSAGEGEVSEPIGEVFGPEVTVPLTDINITGEEDADNAGKGQENGGVTVPQTANPKTGEDDADKDGKGQGNGAAEASRSDSPKEKSEPDGVKVPQTANPKTGEDDADKAEKGQEKGGAEASGSGSPKEKSEPDVVTVPLTANPKTGEDDADKAEKGQEKGADEPSGSNSPKDESKPEETTPLMEYEDRL</sequence>
<dbReference type="InterPro" id="IPR036179">
    <property type="entry name" value="Ig-like_dom_sf"/>
</dbReference>
<accession>A0AAN8R4U3</accession>
<dbReference type="GO" id="GO:0003676">
    <property type="term" value="F:nucleic acid binding"/>
    <property type="evidence" value="ECO:0007669"/>
    <property type="project" value="InterPro"/>
</dbReference>
<comment type="caution">
    <text evidence="4">The sequence shown here is derived from an EMBL/GenBank/DDBJ whole genome shotgun (WGS) entry which is preliminary data.</text>
</comment>
<dbReference type="InterPro" id="IPR001584">
    <property type="entry name" value="Integrase_cat-core"/>
</dbReference>
<dbReference type="Gene3D" id="2.60.40.10">
    <property type="entry name" value="Immunoglobulins"/>
    <property type="match status" value="2"/>
</dbReference>
<proteinExistence type="predicted"/>
<dbReference type="PANTHER" id="PTHR37984:SF8">
    <property type="entry name" value="CCHC-TYPE DOMAIN-CONTAINING PROTEIN"/>
    <property type="match status" value="1"/>
</dbReference>
<feature type="compositionally biased region" description="Basic and acidic residues" evidence="1">
    <location>
        <begin position="577"/>
        <end position="587"/>
    </location>
</feature>
<dbReference type="Gene3D" id="3.30.420.10">
    <property type="entry name" value="Ribonuclease H-like superfamily/Ribonuclease H"/>
    <property type="match status" value="1"/>
</dbReference>
<dbReference type="SUPFAM" id="SSF53098">
    <property type="entry name" value="Ribonuclease H-like"/>
    <property type="match status" value="1"/>
</dbReference>
<feature type="domain" description="Integrase catalytic" evidence="3">
    <location>
        <begin position="5"/>
        <end position="166"/>
    </location>
</feature>
<evidence type="ECO:0000313" key="5">
    <source>
        <dbReference type="Proteomes" id="UP001356427"/>
    </source>
</evidence>
<dbReference type="InterPro" id="IPR012337">
    <property type="entry name" value="RNaseH-like_sf"/>
</dbReference>
<dbReference type="FunFam" id="3.30.420.10:FF:000063">
    <property type="entry name" value="Retrovirus-related Pol polyprotein from transposon 297-like Protein"/>
    <property type="match status" value="1"/>
</dbReference>
<protein>
    <recommendedName>
        <fullName evidence="6">Integrase catalytic domain-containing protein</fullName>
    </recommendedName>
</protein>
<dbReference type="Proteomes" id="UP001356427">
    <property type="component" value="Unassembled WGS sequence"/>
</dbReference>
<organism evidence="4 5">
    <name type="scientific">Coregonus suidteri</name>
    <dbReference type="NCBI Taxonomy" id="861788"/>
    <lineage>
        <taxon>Eukaryota</taxon>
        <taxon>Metazoa</taxon>
        <taxon>Chordata</taxon>
        <taxon>Craniata</taxon>
        <taxon>Vertebrata</taxon>
        <taxon>Euteleostomi</taxon>
        <taxon>Actinopterygii</taxon>
        <taxon>Neopterygii</taxon>
        <taxon>Teleostei</taxon>
        <taxon>Protacanthopterygii</taxon>
        <taxon>Salmoniformes</taxon>
        <taxon>Salmonidae</taxon>
        <taxon>Coregoninae</taxon>
        <taxon>Coregonus</taxon>
    </lineage>
</organism>
<dbReference type="InterPro" id="IPR007110">
    <property type="entry name" value="Ig-like_dom"/>
</dbReference>
<name>A0AAN8R4U3_9TELE</name>
<dbReference type="InterPro" id="IPR050951">
    <property type="entry name" value="Retrovirus_Pol_polyprotein"/>
</dbReference>
<evidence type="ECO:0000259" key="2">
    <source>
        <dbReference type="PROSITE" id="PS50835"/>
    </source>
</evidence>
<feature type="region of interest" description="Disordered" evidence="1">
    <location>
        <begin position="456"/>
        <end position="614"/>
    </location>
</feature>
<dbReference type="EMBL" id="JAGTTL010000003">
    <property type="protein sequence ID" value="KAK6325431.1"/>
    <property type="molecule type" value="Genomic_DNA"/>
</dbReference>
<dbReference type="AlphaFoldDB" id="A0AAN8R4U3"/>
<feature type="compositionally biased region" description="Basic and acidic residues" evidence="1">
    <location>
        <begin position="502"/>
        <end position="515"/>
    </location>
</feature>
<dbReference type="SUPFAM" id="SSF48726">
    <property type="entry name" value="Immunoglobulin"/>
    <property type="match status" value="1"/>
</dbReference>